<accession>A0A0S4KR79</accession>
<name>A0A0S4KR79_9BACT</name>
<dbReference type="Proteomes" id="UP000066284">
    <property type="component" value="Chromosome 1"/>
</dbReference>
<dbReference type="AlphaFoldDB" id="A0A0S4KR79"/>
<organism evidence="1 2">
    <name type="scientific">Candidatus Nitrospira inopinata</name>
    <dbReference type="NCBI Taxonomy" id="1715989"/>
    <lineage>
        <taxon>Bacteria</taxon>
        <taxon>Pseudomonadati</taxon>
        <taxon>Nitrospirota</taxon>
        <taxon>Nitrospiria</taxon>
        <taxon>Nitrospirales</taxon>
        <taxon>Nitrospiraceae</taxon>
        <taxon>Nitrospira</taxon>
    </lineage>
</organism>
<reference evidence="2" key="1">
    <citation type="submission" date="2015-09" db="EMBL/GenBank/DDBJ databases">
        <authorList>
            <person name="Daims H."/>
        </authorList>
    </citation>
    <scope>NUCLEOTIDE SEQUENCE [LARGE SCALE GENOMIC DNA]</scope>
</reference>
<protein>
    <submittedName>
        <fullName evidence="1">Uncharacterized protein</fullName>
    </submittedName>
</protein>
<dbReference type="RefSeq" id="WP_158023175.1">
    <property type="nucleotide sequence ID" value="NZ_LN885086.1"/>
</dbReference>
<gene>
    <name evidence="1" type="ORF">NITINOP_0729</name>
</gene>
<sequence length="157" mass="17726">MRLSVAISEARVARAPALLRWMRTAAAYWVESDEEGALYIAVFNDFPKSVEAVARLLSEADDLRDVRIALDGRPIVNRASFYESLLCYGQSFRVSSESYCRRQAMIVRDDGSCTDRSCASPCWLICSACLVRPRDQRSSFAELACHAEVEWCPRLHP</sequence>
<proteinExistence type="predicted"/>
<keyword evidence="2" id="KW-1185">Reference proteome</keyword>
<dbReference type="EMBL" id="LN885086">
    <property type="protein sequence ID" value="CUQ65704.1"/>
    <property type="molecule type" value="Genomic_DNA"/>
</dbReference>
<dbReference type="STRING" id="1715989.NITINOP_0729"/>
<dbReference type="OrthoDB" id="9797328at2"/>
<evidence type="ECO:0000313" key="1">
    <source>
        <dbReference type="EMBL" id="CUQ65704.1"/>
    </source>
</evidence>
<dbReference type="KEGG" id="nio:NITINOP_0729"/>
<evidence type="ECO:0000313" key="2">
    <source>
        <dbReference type="Proteomes" id="UP000066284"/>
    </source>
</evidence>